<organism evidence="3 4">
    <name type="scientific">Bradyrhizobium japonicum</name>
    <dbReference type="NCBI Taxonomy" id="375"/>
    <lineage>
        <taxon>Bacteria</taxon>
        <taxon>Pseudomonadati</taxon>
        <taxon>Pseudomonadota</taxon>
        <taxon>Alphaproteobacteria</taxon>
        <taxon>Hyphomicrobiales</taxon>
        <taxon>Nitrobacteraceae</taxon>
        <taxon>Bradyrhizobium</taxon>
    </lineage>
</organism>
<evidence type="ECO:0000313" key="2">
    <source>
        <dbReference type="EMBL" id="APG15340.1"/>
    </source>
</evidence>
<dbReference type="STRING" id="375.BKD09_RS44325"/>
<feature type="compositionally biased region" description="Basic and acidic residues" evidence="1">
    <location>
        <begin position="114"/>
        <end position="123"/>
    </location>
</feature>
<name>A0A0A3YL77_BRAJP</name>
<dbReference type="AlphaFoldDB" id="A0A0A3YL77"/>
<evidence type="ECO:0000313" key="5">
    <source>
        <dbReference type="Proteomes" id="UP000181962"/>
    </source>
</evidence>
<dbReference type="KEGG" id="bjp:RN69_39655"/>
<evidence type="ECO:0000313" key="3">
    <source>
        <dbReference type="EMBL" id="KGT74453.1"/>
    </source>
</evidence>
<dbReference type="EMBL" id="JRPN01000032">
    <property type="protein sequence ID" value="KGT74453.1"/>
    <property type="molecule type" value="Genomic_DNA"/>
</dbReference>
<reference evidence="3 4" key="1">
    <citation type="submission" date="2014-09" db="EMBL/GenBank/DDBJ databases">
        <title>Draft genome of Bradyrhizobium japonicum Is-34.</title>
        <authorList>
            <person name="Tsurumaru H."/>
            <person name="Yamakawa T."/>
            <person name="Hashimoto S."/>
            <person name="Okizaki K."/>
            <person name="Kanesaki Y."/>
            <person name="Yoshikawa H."/>
            <person name="Yajima S."/>
        </authorList>
    </citation>
    <scope>NUCLEOTIDE SEQUENCE [LARGE SCALE GENOMIC DNA]</scope>
    <source>
        <strain evidence="3 4">Is-34</strain>
    </source>
</reference>
<evidence type="ECO:0000313" key="4">
    <source>
        <dbReference type="Proteomes" id="UP000030377"/>
    </source>
</evidence>
<dbReference type="Proteomes" id="UP000181962">
    <property type="component" value="Chromosome"/>
</dbReference>
<dbReference type="RefSeq" id="WP_014498033.1">
    <property type="nucleotide sequence ID" value="NZ_BJNK01000112.1"/>
</dbReference>
<feature type="region of interest" description="Disordered" evidence="1">
    <location>
        <begin position="102"/>
        <end position="123"/>
    </location>
</feature>
<proteinExistence type="predicted"/>
<evidence type="ECO:0000256" key="1">
    <source>
        <dbReference type="SAM" id="MobiDB-lite"/>
    </source>
</evidence>
<dbReference type="EMBL" id="CP017637">
    <property type="protein sequence ID" value="APG15340.1"/>
    <property type="molecule type" value="Genomic_DNA"/>
</dbReference>
<sequence length="163" mass="18427">MIRNQAALAKADKTAKPVSMKSHSKATQYVPSLQCAFDVVLVDERMFASAGRVFVERRSHEGMAVAFEICHLTGRHLRTRHDSQREKDVSAVEPRPDLKYVRNPIMESGDPAEDEHQQSKREAAHVHLRSFNSRGEFLDAGQMLNSQEKTVNPRIVPHQERAG</sequence>
<dbReference type="GeneID" id="64066972"/>
<feature type="region of interest" description="Disordered" evidence="1">
    <location>
        <begin position="144"/>
        <end position="163"/>
    </location>
</feature>
<protein>
    <submittedName>
        <fullName evidence="3">Uncharacterized protein</fullName>
    </submittedName>
</protein>
<accession>A0A0A3YL77</accession>
<gene>
    <name evidence="2" type="ORF">BKD09_44325</name>
    <name evidence="3" type="ORF">MA20_38915</name>
</gene>
<reference evidence="2 5" key="2">
    <citation type="submission" date="2016-11" db="EMBL/GenBank/DDBJ databases">
        <title>Complete Genome Sequence of Bradyrhizobium sp. strain J5, an isolated from soybean nodule in Hokkaido.</title>
        <authorList>
            <person name="Kanehara K."/>
        </authorList>
    </citation>
    <scope>NUCLEOTIDE SEQUENCE [LARGE SCALE GENOMIC DNA]</scope>
    <source>
        <strain evidence="2 5">J5</strain>
    </source>
</reference>
<dbReference type="Proteomes" id="UP000030377">
    <property type="component" value="Unassembled WGS sequence"/>
</dbReference>